<protein>
    <submittedName>
        <fullName evidence="1">Uncharacterized protein</fullName>
    </submittedName>
</protein>
<accession>A0AAV5G234</accession>
<dbReference type="Proteomes" id="UP001054889">
    <property type="component" value="Unassembled WGS sequence"/>
</dbReference>
<dbReference type="PANTHER" id="PTHR33116">
    <property type="entry name" value="REVERSE TRANSCRIPTASE ZINC-BINDING DOMAIN-CONTAINING PROTEIN-RELATED-RELATED"/>
    <property type="match status" value="1"/>
</dbReference>
<comment type="caution">
    <text evidence="1">The sequence shown here is derived from an EMBL/GenBank/DDBJ whole genome shotgun (WGS) entry which is preliminary data.</text>
</comment>
<gene>
    <name evidence="1" type="primary">gn00190</name>
    <name evidence="2" type="synonym">gn00295</name>
    <name evidence="1" type="ORF">PR202_gn00190</name>
    <name evidence="2" type="ORF">PR202_gn00295</name>
</gene>
<dbReference type="PANTHER" id="PTHR33116:SF86">
    <property type="entry name" value="REVERSE TRANSCRIPTASE DOMAIN-CONTAINING PROTEIN"/>
    <property type="match status" value="1"/>
</dbReference>
<reference evidence="1" key="2">
    <citation type="submission" date="2021-12" db="EMBL/GenBank/DDBJ databases">
        <title>Resequencing data analysis of finger millet.</title>
        <authorList>
            <person name="Hatakeyama M."/>
            <person name="Aluri S."/>
            <person name="Balachadran M.T."/>
            <person name="Sivarajan S.R."/>
            <person name="Poveda L."/>
            <person name="Shimizu-Inatsugi R."/>
            <person name="Schlapbach R."/>
            <person name="Sreeman S.M."/>
            <person name="Shimizu K.K."/>
        </authorList>
    </citation>
    <scope>NUCLEOTIDE SEQUENCE</scope>
</reference>
<proteinExistence type="predicted"/>
<dbReference type="EMBL" id="BQKI01000199">
    <property type="protein sequence ID" value="GJN40880.1"/>
    <property type="molecule type" value="Genomic_DNA"/>
</dbReference>
<organism evidence="1 3">
    <name type="scientific">Eleusine coracana subsp. coracana</name>
    <dbReference type="NCBI Taxonomy" id="191504"/>
    <lineage>
        <taxon>Eukaryota</taxon>
        <taxon>Viridiplantae</taxon>
        <taxon>Streptophyta</taxon>
        <taxon>Embryophyta</taxon>
        <taxon>Tracheophyta</taxon>
        <taxon>Spermatophyta</taxon>
        <taxon>Magnoliopsida</taxon>
        <taxon>Liliopsida</taxon>
        <taxon>Poales</taxon>
        <taxon>Poaceae</taxon>
        <taxon>PACMAD clade</taxon>
        <taxon>Chloridoideae</taxon>
        <taxon>Cynodonteae</taxon>
        <taxon>Eleusininae</taxon>
        <taxon>Eleusine</taxon>
    </lineage>
</organism>
<evidence type="ECO:0000313" key="3">
    <source>
        <dbReference type="Proteomes" id="UP001054889"/>
    </source>
</evidence>
<name>A0AAV5G234_ELECO</name>
<dbReference type="EMBL" id="BQKI01000199">
    <property type="protein sequence ID" value="GJN40978.1"/>
    <property type="molecule type" value="Genomic_DNA"/>
</dbReference>
<sequence>MSCVAREVLLKSVAQSIPTYSMSFFKLPAKLCQRITSYISNYWWGSSIDNHKIHWLKWSKLERGEWAFGI</sequence>
<dbReference type="AlphaFoldDB" id="A0AAV5G234"/>
<evidence type="ECO:0000313" key="1">
    <source>
        <dbReference type="EMBL" id="GJN40880.1"/>
    </source>
</evidence>
<keyword evidence="3" id="KW-1185">Reference proteome</keyword>
<reference evidence="1" key="1">
    <citation type="journal article" date="2018" name="DNA Res.">
        <title>Multiple hybrid de novo genome assembly of finger millet, an orphan allotetraploid crop.</title>
        <authorList>
            <person name="Hatakeyama M."/>
            <person name="Aluri S."/>
            <person name="Balachadran M.T."/>
            <person name="Sivarajan S.R."/>
            <person name="Patrignani A."/>
            <person name="Gruter S."/>
            <person name="Poveda L."/>
            <person name="Shimizu-Inatsugi R."/>
            <person name="Baeten J."/>
            <person name="Francoijs K.J."/>
            <person name="Nataraja K.N."/>
            <person name="Reddy Y.A.N."/>
            <person name="Phadnis S."/>
            <person name="Ravikumar R.L."/>
            <person name="Schlapbach R."/>
            <person name="Sreeman S.M."/>
            <person name="Shimizu K.K."/>
        </authorList>
    </citation>
    <scope>NUCLEOTIDE SEQUENCE</scope>
</reference>
<evidence type="ECO:0000313" key="2">
    <source>
        <dbReference type="EMBL" id="GJN40978.1"/>
    </source>
</evidence>